<organism evidence="2 3">
    <name type="scientific">Rhizobium loti</name>
    <name type="common">Mesorhizobium loti</name>
    <dbReference type="NCBI Taxonomy" id="381"/>
    <lineage>
        <taxon>Bacteria</taxon>
        <taxon>Pseudomonadati</taxon>
        <taxon>Pseudomonadota</taxon>
        <taxon>Alphaproteobacteria</taxon>
        <taxon>Hyphomicrobiales</taxon>
        <taxon>Phyllobacteriaceae</taxon>
        <taxon>Mesorhizobium</taxon>
    </lineage>
</organism>
<accession>A0A6M7U5U9</accession>
<gene>
    <name evidence="2" type="ORF">A8145_06215</name>
</gene>
<feature type="domain" description="DUF6950" evidence="1">
    <location>
        <begin position="5"/>
        <end position="137"/>
    </location>
</feature>
<comment type="caution">
    <text evidence="2">The sequence shown here is derived from an EMBL/GenBank/DDBJ whole genome shotgun (WGS) entry which is preliminary data.</text>
</comment>
<proteinExistence type="predicted"/>
<dbReference type="AlphaFoldDB" id="A0A6M7U5U9"/>
<sequence>MLQLTRLPDWDRRLARLVPAIAATPGVWGQSDCLLTVMDVVAEITGFDPAADIRGKYKTEAGAARILRKRGFDDVEMALASLFAPVGRLMAQRGDVGVVDQDGQLCAGFMCDRGFMARTETGVFILPQSAIKTAFKVG</sequence>
<name>A0A6M7U5U9_RHILI</name>
<evidence type="ECO:0000313" key="3">
    <source>
        <dbReference type="Proteomes" id="UP000093737"/>
    </source>
</evidence>
<protein>
    <recommendedName>
        <fullName evidence="1">DUF6950 domain-containing protein</fullName>
    </recommendedName>
</protein>
<dbReference type="Proteomes" id="UP000093737">
    <property type="component" value="Unassembled WGS sequence"/>
</dbReference>
<dbReference type="Pfam" id="PF22262">
    <property type="entry name" value="DUF6950"/>
    <property type="match status" value="1"/>
</dbReference>
<dbReference type="InterPro" id="IPR053802">
    <property type="entry name" value="DUF6950"/>
</dbReference>
<reference evidence="2 3" key="1">
    <citation type="submission" date="2016-05" db="EMBL/GenBank/DDBJ databases">
        <authorList>
            <person name="Ramsay J.P."/>
        </authorList>
    </citation>
    <scope>NUCLEOTIDE SEQUENCE [LARGE SCALE GENOMIC DNA]</scope>
    <source>
        <strain evidence="2 3">NZP2042</strain>
    </source>
</reference>
<dbReference type="EMBL" id="LYTK01000001">
    <property type="protein sequence ID" value="OBQ72401.1"/>
    <property type="molecule type" value="Genomic_DNA"/>
</dbReference>
<dbReference type="RefSeq" id="WP_065005049.1">
    <property type="nucleotide sequence ID" value="NZ_CP033334.1"/>
</dbReference>
<evidence type="ECO:0000313" key="2">
    <source>
        <dbReference type="EMBL" id="OBQ72401.1"/>
    </source>
</evidence>
<evidence type="ECO:0000259" key="1">
    <source>
        <dbReference type="Pfam" id="PF22262"/>
    </source>
</evidence>